<keyword evidence="2" id="KW-0472">Membrane</keyword>
<evidence type="ECO:0000256" key="1">
    <source>
        <dbReference type="SAM" id="Coils"/>
    </source>
</evidence>
<proteinExistence type="predicted"/>
<evidence type="ECO:0000256" key="2">
    <source>
        <dbReference type="SAM" id="Phobius"/>
    </source>
</evidence>
<keyword evidence="2" id="KW-0812">Transmembrane</keyword>
<dbReference type="OrthoDB" id="5459388at2"/>
<sequence>MTSISVIFGFALAIFFIVFRMISKHRYETLNALQNEQHELTSKHESLVAQRRELQREIADKETLLASLRSMNIPLPDISIQDLEAGDTDESASYSRYLLNQKKITPDQNQRALQKMEILKMDYLGVCMTLGFIDLETSQQAQRAAKSSATKPR</sequence>
<dbReference type="EMBL" id="CP014206">
    <property type="protein sequence ID" value="AMK11565.1"/>
    <property type="molecule type" value="Genomic_DNA"/>
</dbReference>
<evidence type="ECO:0000313" key="6">
    <source>
        <dbReference type="Proteomes" id="UP000295506"/>
    </source>
</evidence>
<reference evidence="4 6" key="2">
    <citation type="submission" date="2019-03" db="EMBL/GenBank/DDBJ databases">
        <title>Genomic Encyclopedia of Type Strains, Phase IV (KMG-IV): sequencing the most valuable type-strain genomes for metagenomic binning, comparative biology and taxonomic classification.</title>
        <authorList>
            <person name="Goeker M."/>
        </authorList>
    </citation>
    <scope>NUCLEOTIDE SEQUENCE [LARGE SCALE GENOMIC DNA]</scope>
    <source>
        <strain evidence="4 6">DSM 101483</strain>
    </source>
</reference>
<dbReference type="RefSeq" id="WP_066803505.1">
    <property type="nucleotide sequence ID" value="NZ_CP014206.1"/>
</dbReference>
<organism evidence="4 6">
    <name type="scientific">Pseudodesulfovibrio indicus</name>
    <dbReference type="NCBI Taxonomy" id="1716143"/>
    <lineage>
        <taxon>Bacteria</taxon>
        <taxon>Pseudomonadati</taxon>
        <taxon>Thermodesulfobacteriota</taxon>
        <taxon>Desulfovibrionia</taxon>
        <taxon>Desulfovibrionales</taxon>
        <taxon>Desulfovibrionaceae</taxon>
    </lineage>
</organism>
<dbReference type="KEGG" id="dej:AWY79_10790"/>
<evidence type="ECO:0000313" key="4">
    <source>
        <dbReference type="EMBL" id="TDT89971.1"/>
    </source>
</evidence>
<name>A0A126QQ13_9BACT</name>
<reference evidence="3 5" key="1">
    <citation type="journal article" date="2016" name="Front. Microbiol.">
        <title>Genome Sequence of the Piezophilic, Mesophilic Sulfate-Reducing Bacterium Desulfovibrio indicus J2T.</title>
        <authorList>
            <person name="Cao J."/>
            <person name="Maignien L."/>
            <person name="Shao Z."/>
            <person name="Alain K."/>
            <person name="Jebbar M."/>
        </authorList>
    </citation>
    <scope>NUCLEOTIDE SEQUENCE [LARGE SCALE GENOMIC DNA]</scope>
    <source>
        <strain evidence="3 5">J2</strain>
    </source>
</reference>
<dbReference type="EMBL" id="SOBK01000003">
    <property type="protein sequence ID" value="TDT89971.1"/>
    <property type="molecule type" value="Genomic_DNA"/>
</dbReference>
<keyword evidence="1" id="KW-0175">Coiled coil</keyword>
<dbReference type="Proteomes" id="UP000055611">
    <property type="component" value="Chromosome"/>
</dbReference>
<gene>
    <name evidence="3" type="ORF">AWY79_10790</name>
    <name evidence="4" type="ORF">EDC59_103274</name>
</gene>
<dbReference type="AlphaFoldDB" id="A0A126QQ13"/>
<protein>
    <submittedName>
        <fullName evidence="4">Uncharacterized protein</fullName>
    </submittedName>
</protein>
<keyword evidence="5" id="KW-1185">Reference proteome</keyword>
<keyword evidence="2" id="KW-1133">Transmembrane helix</keyword>
<evidence type="ECO:0000313" key="5">
    <source>
        <dbReference type="Proteomes" id="UP000055611"/>
    </source>
</evidence>
<feature type="coiled-coil region" evidence="1">
    <location>
        <begin position="30"/>
        <end position="71"/>
    </location>
</feature>
<accession>A0A126QQ13</accession>
<evidence type="ECO:0000313" key="3">
    <source>
        <dbReference type="EMBL" id="AMK11565.1"/>
    </source>
</evidence>
<feature type="transmembrane region" description="Helical" evidence="2">
    <location>
        <begin position="6"/>
        <end position="23"/>
    </location>
</feature>
<dbReference type="Proteomes" id="UP000295506">
    <property type="component" value="Unassembled WGS sequence"/>
</dbReference>